<dbReference type="PANTHER" id="PTHR13414">
    <property type="entry name" value="HUEL-CATION TRANSPORTER"/>
    <property type="match status" value="1"/>
</dbReference>
<dbReference type="InterPro" id="IPR058533">
    <property type="entry name" value="Cation_efflux_TM"/>
</dbReference>
<evidence type="ECO:0000313" key="8">
    <source>
        <dbReference type="EMBL" id="KAF6726348.1"/>
    </source>
</evidence>
<comment type="subcellular location">
    <subcellularLocation>
        <location evidence="1">Membrane</location>
        <topology evidence="1">Multi-pass membrane protein</topology>
    </subcellularLocation>
</comment>
<dbReference type="InterPro" id="IPR027469">
    <property type="entry name" value="Cation_efflux_TMD_sf"/>
</dbReference>
<dbReference type="GO" id="GO:0006882">
    <property type="term" value="P:intracellular zinc ion homeostasis"/>
    <property type="evidence" value="ECO:0007669"/>
    <property type="project" value="TreeGrafter"/>
</dbReference>
<comment type="caution">
    <text evidence="8">The sequence shown here is derived from an EMBL/GenBank/DDBJ whole genome shotgun (WGS) entry which is preliminary data.</text>
</comment>
<feature type="transmembrane region" description="Helical" evidence="6">
    <location>
        <begin position="7"/>
        <end position="26"/>
    </location>
</feature>
<feature type="transmembrane region" description="Helical" evidence="6">
    <location>
        <begin position="120"/>
        <end position="139"/>
    </location>
</feature>
<dbReference type="SUPFAM" id="SSF161111">
    <property type="entry name" value="Cation efflux protein transmembrane domain-like"/>
    <property type="match status" value="1"/>
</dbReference>
<name>A0A834CD20_ORYME</name>
<dbReference type="GO" id="GO:0008324">
    <property type="term" value="F:monoatomic cation transmembrane transporter activity"/>
    <property type="evidence" value="ECO:0007669"/>
    <property type="project" value="InterPro"/>
</dbReference>
<keyword evidence="4 6" id="KW-1133">Transmembrane helix</keyword>
<dbReference type="AlphaFoldDB" id="A0A834CD20"/>
<feature type="transmembrane region" description="Helical" evidence="6">
    <location>
        <begin position="89"/>
        <end position="114"/>
    </location>
</feature>
<protein>
    <submittedName>
        <fullName evidence="8">Zinc transporter 9</fullName>
    </submittedName>
</protein>
<dbReference type="Pfam" id="PF01545">
    <property type="entry name" value="Cation_efflux"/>
    <property type="match status" value="1"/>
</dbReference>
<evidence type="ECO:0000256" key="1">
    <source>
        <dbReference type="ARBA" id="ARBA00004141"/>
    </source>
</evidence>
<proteinExistence type="predicted"/>
<evidence type="ECO:0000313" key="9">
    <source>
        <dbReference type="Proteomes" id="UP000646548"/>
    </source>
</evidence>
<evidence type="ECO:0000256" key="3">
    <source>
        <dbReference type="ARBA" id="ARBA00022692"/>
    </source>
</evidence>
<evidence type="ECO:0000259" key="7">
    <source>
        <dbReference type="Pfam" id="PF01545"/>
    </source>
</evidence>
<dbReference type="PANTHER" id="PTHR13414:SF9">
    <property type="entry name" value="PROTON-COUPLED ZINC ANTIPORTER SLC30A9, MITOCHONDRIAL"/>
    <property type="match status" value="1"/>
</dbReference>
<dbReference type="EMBL" id="WKFB01000335">
    <property type="protein sequence ID" value="KAF6726348.1"/>
    <property type="molecule type" value="Genomic_DNA"/>
</dbReference>
<dbReference type="GO" id="GO:0005783">
    <property type="term" value="C:endoplasmic reticulum"/>
    <property type="evidence" value="ECO:0007669"/>
    <property type="project" value="TreeGrafter"/>
</dbReference>
<evidence type="ECO:0000256" key="2">
    <source>
        <dbReference type="ARBA" id="ARBA00022448"/>
    </source>
</evidence>
<feature type="domain" description="Cation efflux protein transmembrane" evidence="7">
    <location>
        <begin position="1"/>
        <end position="146"/>
    </location>
</feature>
<organism evidence="8 9">
    <name type="scientific">Oryzias melastigma</name>
    <name type="common">Marine medaka</name>
    <dbReference type="NCBI Taxonomy" id="30732"/>
    <lineage>
        <taxon>Eukaryota</taxon>
        <taxon>Metazoa</taxon>
        <taxon>Chordata</taxon>
        <taxon>Craniata</taxon>
        <taxon>Vertebrata</taxon>
        <taxon>Euteleostomi</taxon>
        <taxon>Actinopterygii</taxon>
        <taxon>Neopterygii</taxon>
        <taxon>Teleostei</taxon>
        <taxon>Neoteleostei</taxon>
        <taxon>Acanthomorphata</taxon>
        <taxon>Ovalentaria</taxon>
        <taxon>Atherinomorphae</taxon>
        <taxon>Beloniformes</taxon>
        <taxon>Adrianichthyidae</taxon>
        <taxon>Oryziinae</taxon>
        <taxon>Oryzias</taxon>
    </lineage>
</organism>
<dbReference type="Proteomes" id="UP000646548">
    <property type="component" value="Unassembled WGS sequence"/>
</dbReference>
<keyword evidence="3 6" id="KW-0812">Transmembrane</keyword>
<dbReference type="InterPro" id="IPR040177">
    <property type="entry name" value="SLC30A9"/>
</dbReference>
<evidence type="ECO:0000256" key="4">
    <source>
        <dbReference type="ARBA" id="ARBA00022989"/>
    </source>
</evidence>
<evidence type="ECO:0000256" key="5">
    <source>
        <dbReference type="ARBA" id="ARBA00023136"/>
    </source>
</evidence>
<evidence type="ECO:0000256" key="6">
    <source>
        <dbReference type="SAM" id="Phobius"/>
    </source>
</evidence>
<dbReference type="Gene3D" id="1.20.1510.10">
    <property type="entry name" value="Cation efflux protein transmembrane domain"/>
    <property type="match status" value="1"/>
</dbReference>
<reference evidence="8" key="1">
    <citation type="journal article" name="BMC Genomics">
        <title>Long-read sequencing and de novo genome assembly of marine medaka (Oryzias melastigma).</title>
        <authorList>
            <person name="Liang P."/>
            <person name="Saqib H.S.A."/>
            <person name="Ni X."/>
            <person name="Shen Y."/>
        </authorList>
    </citation>
    <scope>NUCLEOTIDE SEQUENCE</scope>
    <source>
        <strain evidence="8">Bigg-433</strain>
    </source>
</reference>
<gene>
    <name evidence="8" type="ORF">FQA47_006356</name>
</gene>
<keyword evidence="2" id="KW-0813">Transport</keyword>
<accession>A0A834CD20</accession>
<keyword evidence="5 6" id="KW-0472">Membrane</keyword>
<feature type="transmembrane region" description="Helical" evidence="6">
    <location>
        <begin position="38"/>
        <end position="60"/>
    </location>
</feature>
<sequence length="248" mass="27128">MRYIASLISGVGIFMMGAGLSWYHGIMGLLHPEPIESLLWAYCILAGSLVSEGATLLVAINEIKKSARQQGVSFYEYVMQSRDPSTNVVLLEDAAAVLGVILASGCMGLTSLTGNPYYDSLGSLGVGTLLGAVSAFLIYTNTEALLGRSIQAEHLQKLTEFLENDPAVRAIHDVKATDMGLCKVRFKAEVDFDGRVDIQQVKTPEELESFMLKHGENIIDTLGAEVDRLEKELKQRNPEVRHVDLEIL</sequence>
<dbReference type="GO" id="GO:0016020">
    <property type="term" value="C:membrane"/>
    <property type="evidence" value="ECO:0007669"/>
    <property type="project" value="UniProtKB-SubCell"/>
</dbReference>
<dbReference type="GO" id="GO:0006829">
    <property type="term" value="P:zinc ion transport"/>
    <property type="evidence" value="ECO:0007669"/>
    <property type="project" value="InterPro"/>
</dbReference>